<dbReference type="GO" id="GO:0016788">
    <property type="term" value="F:hydrolase activity, acting on ester bonds"/>
    <property type="evidence" value="ECO:0007669"/>
    <property type="project" value="InterPro"/>
</dbReference>
<proteinExistence type="inferred from homology"/>
<dbReference type="Gene3D" id="3.60.21.10">
    <property type="match status" value="1"/>
</dbReference>
<dbReference type="EMBL" id="QKZL01000002">
    <property type="protein sequence ID" value="PZX19069.1"/>
    <property type="molecule type" value="Genomic_DNA"/>
</dbReference>
<evidence type="ECO:0000259" key="4">
    <source>
        <dbReference type="Pfam" id="PF00149"/>
    </source>
</evidence>
<dbReference type="InterPro" id="IPR029052">
    <property type="entry name" value="Metallo-depent_PP-like"/>
</dbReference>
<name>A0A2W7QBE4_9RHOB</name>
<dbReference type="Gene3D" id="3.90.780.10">
    <property type="entry name" value="5'-Nucleotidase, C-terminal domain"/>
    <property type="match status" value="1"/>
</dbReference>
<evidence type="ECO:0000313" key="6">
    <source>
        <dbReference type="EMBL" id="PZX19069.1"/>
    </source>
</evidence>
<comment type="caution">
    <text evidence="6">The sequence shown here is derived from an EMBL/GenBank/DDBJ whole genome shotgun (WGS) entry which is preliminary data.</text>
</comment>
<accession>A0A2W7QBE4</accession>
<comment type="similarity">
    <text evidence="1 3">Belongs to the 5'-nucleotidase family.</text>
</comment>
<keyword evidence="3" id="KW-0378">Hydrolase</keyword>
<dbReference type="PRINTS" id="PR01607">
    <property type="entry name" value="APYRASEFAMLY"/>
</dbReference>
<dbReference type="SUPFAM" id="SSF56300">
    <property type="entry name" value="Metallo-dependent phosphatases"/>
    <property type="match status" value="1"/>
</dbReference>
<evidence type="ECO:0000256" key="2">
    <source>
        <dbReference type="ARBA" id="ARBA00022729"/>
    </source>
</evidence>
<reference evidence="6 7" key="1">
    <citation type="submission" date="2018-06" db="EMBL/GenBank/DDBJ databases">
        <title>Genomic Encyclopedia of Archaeal and Bacterial Type Strains, Phase II (KMG-II): from individual species to whole genera.</title>
        <authorList>
            <person name="Goeker M."/>
        </authorList>
    </citation>
    <scope>NUCLEOTIDE SEQUENCE [LARGE SCALE GENOMIC DNA]</scope>
    <source>
        <strain evidence="6 7">DSM 22009</strain>
    </source>
</reference>
<feature type="domain" description="5'-Nucleotidase C-terminal" evidence="5">
    <location>
        <begin position="372"/>
        <end position="551"/>
    </location>
</feature>
<organism evidence="6 7">
    <name type="scientific">Palleronia aestuarii</name>
    <dbReference type="NCBI Taxonomy" id="568105"/>
    <lineage>
        <taxon>Bacteria</taxon>
        <taxon>Pseudomonadati</taxon>
        <taxon>Pseudomonadota</taxon>
        <taxon>Alphaproteobacteria</taxon>
        <taxon>Rhodobacterales</taxon>
        <taxon>Roseobacteraceae</taxon>
        <taxon>Palleronia</taxon>
    </lineage>
</organism>
<gene>
    <name evidence="6" type="ORF">LX81_00767</name>
</gene>
<dbReference type="AlphaFoldDB" id="A0A2W7QBE4"/>
<dbReference type="InterPro" id="IPR006146">
    <property type="entry name" value="5'-Nucleotdase_CS"/>
</dbReference>
<dbReference type="GO" id="GO:0000166">
    <property type="term" value="F:nucleotide binding"/>
    <property type="evidence" value="ECO:0007669"/>
    <property type="project" value="UniProtKB-KW"/>
</dbReference>
<dbReference type="InterPro" id="IPR036907">
    <property type="entry name" value="5'-Nucleotdase_C_sf"/>
</dbReference>
<dbReference type="GO" id="GO:0009166">
    <property type="term" value="P:nucleotide catabolic process"/>
    <property type="evidence" value="ECO:0007669"/>
    <property type="project" value="InterPro"/>
</dbReference>
<dbReference type="SUPFAM" id="SSF55816">
    <property type="entry name" value="5'-nucleotidase (syn. UDP-sugar hydrolase), C-terminal domain"/>
    <property type="match status" value="1"/>
</dbReference>
<evidence type="ECO:0000259" key="5">
    <source>
        <dbReference type="Pfam" id="PF02872"/>
    </source>
</evidence>
<dbReference type="PROSITE" id="PS00785">
    <property type="entry name" value="5_NUCLEOTIDASE_1"/>
    <property type="match status" value="1"/>
</dbReference>
<dbReference type="RefSeq" id="WP_170133838.1">
    <property type="nucleotide sequence ID" value="NZ_QKZL01000002.1"/>
</dbReference>
<protein>
    <submittedName>
        <fullName evidence="6">2',3'-cyclic-nucleotide 2'-phosphodiesterase/3'-nucleotidase</fullName>
    </submittedName>
</protein>
<feature type="domain" description="Calcineurin-like phosphoesterase" evidence="4">
    <location>
        <begin position="17"/>
        <end position="258"/>
    </location>
</feature>
<evidence type="ECO:0000256" key="3">
    <source>
        <dbReference type="RuleBase" id="RU362119"/>
    </source>
</evidence>
<dbReference type="InterPro" id="IPR008334">
    <property type="entry name" value="5'-Nucleotdase_C"/>
</dbReference>
<dbReference type="Pfam" id="PF00149">
    <property type="entry name" value="Metallophos"/>
    <property type="match status" value="1"/>
</dbReference>
<evidence type="ECO:0000313" key="7">
    <source>
        <dbReference type="Proteomes" id="UP000248916"/>
    </source>
</evidence>
<keyword evidence="2" id="KW-0732">Signal</keyword>
<dbReference type="InterPro" id="IPR006179">
    <property type="entry name" value="5_nucleotidase/apyrase"/>
</dbReference>
<dbReference type="InterPro" id="IPR004843">
    <property type="entry name" value="Calcineurin-like_PHP"/>
</dbReference>
<dbReference type="Pfam" id="PF02872">
    <property type="entry name" value="5_nucleotid_C"/>
    <property type="match status" value="1"/>
</dbReference>
<dbReference type="PANTHER" id="PTHR11575:SF6">
    <property type="entry name" value="2',3'-CYCLIC-NUCLEOTIDE 2'-PHOSPHODIESTERASE_3'-NUCLEOTIDASE"/>
    <property type="match status" value="1"/>
</dbReference>
<dbReference type="GO" id="GO:0046872">
    <property type="term" value="F:metal ion binding"/>
    <property type="evidence" value="ECO:0007669"/>
    <property type="project" value="InterPro"/>
</dbReference>
<dbReference type="GO" id="GO:0030288">
    <property type="term" value="C:outer membrane-bounded periplasmic space"/>
    <property type="evidence" value="ECO:0007669"/>
    <property type="project" value="TreeGrafter"/>
</dbReference>
<keyword evidence="7" id="KW-1185">Reference proteome</keyword>
<sequence length="645" mass="69414">MRQPPPTEPAPPVTGTLRLLATTDLHARLRGYNYPAGEEDVEVGLSRAASVIARLRASVQGGLLLDNGDFLTGDMLGDQAFDAARRDDPNPVIAAMNALRYDAAALGNHDFNPGLPALTAAMAQARFPILSSNVLTRLGRSPVEDSTLAVPWTMIERLAQDGRGVLRPLRIGVIGFTPPQIMQWDRHNLEGRVIVRGILEAAAAWIPAIRAAGADLVVALCHSGIAPADPAVPGSEDVGLAVARAGGIDALVLGHRHRVFPGRDYAAAEGVDPVAGTLAGVPTIMPGCWGRHVGRIDLALDWDGVRWRMTRSVSACHKIADRRADGAIRSLAHHNPDILRATDRAHRRSIRETARPVGSVDMPLTSYFAQLGRSRAIELVARAQRICVERLLRGTPDAKLPVIGIAAPVRCGGRGGPENYVDIPSGEVTLGQLLTLYPYTNRIAALKASGGLLREWLERSVSAFHRIAPGATNALLIDPRFPSFDLDLADRVGFEIDLSRPPRYGPQGQLLDARAWRVRDLRFLGKKVREDDIFVLALSEFRAQGGGGFPVGATRRLELHSSVEVHDAIRDLLGTGQAIRFEKQAFTFTPMPHTSVNLLTGPGSIAHLRDLAGLSIGAPEQLPTGFVRLRVDLASDALETADTGR</sequence>
<keyword evidence="3" id="KW-0547">Nucleotide-binding</keyword>
<dbReference type="PANTHER" id="PTHR11575">
    <property type="entry name" value="5'-NUCLEOTIDASE-RELATED"/>
    <property type="match status" value="1"/>
</dbReference>
<evidence type="ECO:0000256" key="1">
    <source>
        <dbReference type="ARBA" id="ARBA00006654"/>
    </source>
</evidence>
<dbReference type="Proteomes" id="UP000248916">
    <property type="component" value="Unassembled WGS sequence"/>
</dbReference>